<evidence type="ECO:0000256" key="7">
    <source>
        <dbReference type="SAM" id="MobiDB-lite"/>
    </source>
</evidence>
<keyword evidence="4" id="KW-0378">Hydrolase</keyword>
<dbReference type="InterPro" id="IPR001680">
    <property type="entry name" value="WD40_rpt"/>
</dbReference>
<dbReference type="GO" id="GO:0003676">
    <property type="term" value="F:nucleic acid binding"/>
    <property type="evidence" value="ECO:0007669"/>
    <property type="project" value="InterPro"/>
</dbReference>
<dbReference type="PANTHER" id="PTHR12801:SF115">
    <property type="entry name" value="FI18136P1-RELATED"/>
    <property type="match status" value="1"/>
</dbReference>
<dbReference type="GeneID" id="115874943"/>
<sequence>MDSAPNKVSLGPTVLLTIFVGLGVAVFVFFIKWIKRESPRVGSGKDGKPGKSKSSGELSGKHSKKEQTSSAKTASLKKKLTERENRRNNRASEKGFRHPWLLASLKGHTGRVLDMDFAANGKYLASCGDEDPDPGDYSSLNDSSSSSSDSNPNSSPTSPSVSPVKGLSRRQRKNRRRDNQQSTKEENNKSSDSKKSGRLPSKKFSNQISSVGSQYEIESLKFSQLSFTPLEQYKLLSIDEDTFVTFLRTYALKHENKTKLGYPVRPAKKPQISSYQVSTYQTDYGHYYYHSDYTDYTANYYLDVHAAEFVPAYDSGDSGNGSEISGNCSEEDCSSSSSDTSEDLPDERYPHLVSGTTYYKGIKQRICVRCGKFFFTTACDYVSLEGCQYHWGKLRTLSYHGYGPLIYTCCGGTKDSTGCTSGNLHVWNGPKEITVNSSFTETEPVKYRPRRLHWGAYSLDCEMSYTVKGLEAVKITVVGISGNPVYNAFIKPKNKIVDFNTRFSGVSEVDFVKNNPKSLEEVQRDLKKFIFDETVVVGHGLENDFKALRLIHKTVVDTAFTFPHSRGLPYKRSLKGLTSDCLQRNIQCSESGHDSFEDARACMELMIYRVRRDYKLCH</sequence>
<keyword evidence="10" id="KW-1185">Reference proteome</keyword>
<evidence type="ECO:0000256" key="5">
    <source>
        <dbReference type="ARBA" id="ARBA00022839"/>
    </source>
</evidence>
<reference evidence="11" key="1">
    <citation type="submission" date="2025-08" db="UniProtKB">
        <authorList>
            <consortium name="RefSeq"/>
        </authorList>
    </citation>
    <scope>IDENTIFICATION</scope>
    <source>
        <tissue evidence="11">Gonads</tissue>
    </source>
</reference>
<keyword evidence="8" id="KW-0472">Membrane</keyword>
<name>A0A6J2X4J7_SITOR</name>
<dbReference type="InterPro" id="IPR047021">
    <property type="entry name" value="REXO1/3/4-like"/>
</dbReference>
<evidence type="ECO:0000256" key="1">
    <source>
        <dbReference type="ARBA" id="ARBA00004123"/>
    </source>
</evidence>
<keyword evidence="5" id="KW-0269">Exonuclease</keyword>
<feature type="transmembrane region" description="Helical" evidence="8">
    <location>
        <begin position="12"/>
        <end position="31"/>
    </location>
</feature>
<dbReference type="PANTHER" id="PTHR12801">
    <property type="entry name" value="RNA EXONUCLEASE REXO1 / RECO3 FAMILY MEMBER-RELATED"/>
    <property type="match status" value="1"/>
</dbReference>
<dbReference type="InterPro" id="IPR036397">
    <property type="entry name" value="RNaseH_sf"/>
</dbReference>
<feature type="domain" description="Exonuclease" evidence="9">
    <location>
        <begin position="455"/>
        <end position="615"/>
    </location>
</feature>
<proteinExistence type="inferred from homology"/>
<feature type="compositionally biased region" description="Low complexity" evidence="7">
    <location>
        <begin position="136"/>
        <end position="162"/>
    </location>
</feature>
<dbReference type="GO" id="GO:0005634">
    <property type="term" value="C:nucleus"/>
    <property type="evidence" value="ECO:0007669"/>
    <property type="project" value="UniProtKB-SubCell"/>
</dbReference>
<feature type="region of interest" description="Disordered" evidence="7">
    <location>
        <begin position="321"/>
        <end position="348"/>
    </location>
</feature>
<keyword evidence="8" id="KW-0812">Transmembrane</keyword>
<dbReference type="Gene3D" id="2.130.10.10">
    <property type="entry name" value="YVTN repeat-like/Quinoprotein amine dehydrogenase"/>
    <property type="match status" value="1"/>
</dbReference>
<keyword evidence="6" id="KW-0539">Nucleus</keyword>
<feature type="compositionally biased region" description="Basic and acidic residues" evidence="7">
    <location>
        <begin position="177"/>
        <end position="195"/>
    </location>
</feature>
<dbReference type="RefSeq" id="XP_030746111.1">
    <property type="nucleotide sequence ID" value="XM_030890251.1"/>
</dbReference>
<keyword evidence="3" id="KW-0540">Nuclease</keyword>
<feature type="compositionally biased region" description="Basic residues" evidence="7">
    <location>
        <begin position="167"/>
        <end position="176"/>
    </location>
</feature>
<feature type="compositionally biased region" description="Basic and acidic residues" evidence="7">
    <location>
        <begin position="79"/>
        <end position="93"/>
    </location>
</feature>
<feature type="region of interest" description="Disordered" evidence="7">
    <location>
        <begin position="39"/>
        <end position="93"/>
    </location>
</feature>
<accession>A0A6J2X4J7</accession>
<dbReference type="SMART" id="SM00479">
    <property type="entry name" value="EXOIII"/>
    <property type="match status" value="1"/>
</dbReference>
<dbReference type="InterPro" id="IPR034922">
    <property type="entry name" value="REX1-like_exo"/>
</dbReference>
<dbReference type="GO" id="GO:0004527">
    <property type="term" value="F:exonuclease activity"/>
    <property type="evidence" value="ECO:0007669"/>
    <property type="project" value="UniProtKB-KW"/>
</dbReference>
<evidence type="ECO:0000256" key="4">
    <source>
        <dbReference type="ARBA" id="ARBA00022801"/>
    </source>
</evidence>
<dbReference type="Proteomes" id="UP000504635">
    <property type="component" value="Unplaced"/>
</dbReference>
<dbReference type="GO" id="GO:0010629">
    <property type="term" value="P:negative regulation of gene expression"/>
    <property type="evidence" value="ECO:0007669"/>
    <property type="project" value="UniProtKB-ARBA"/>
</dbReference>
<evidence type="ECO:0000259" key="9">
    <source>
        <dbReference type="SMART" id="SM00479"/>
    </source>
</evidence>
<organism evidence="10 11">
    <name type="scientific">Sitophilus oryzae</name>
    <name type="common">Rice weevil</name>
    <name type="synonym">Curculio oryzae</name>
    <dbReference type="NCBI Taxonomy" id="7048"/>
    <lineage>
        <taxon>Eukaryota</taxon>
        <taxon>Metazoa</taxon>
        <taxon>Ecdysozoa</taxon>
        <taxon>Arthropoda</taxon>
        <taxon>Hexapoda</taxon>
        <taxon>Insecta</taxon>
        <taxon>Pterygota</taxon>
        <taxon>Neoptera</taxon>
        <taxon>Endopterygota</taxon>
        <taxon>Coleoptera</taxon>
        <taxon>Polyphaga</taxon>
        <taxon>Cucujiformia</taxon>
        <taxon>Curculionidae</taxon>
        <taxon>Dryophthorinae</taxon>
        <taxon>Sitophilus</taxon>
    </lineage>
</organism>
<dbReference type="AlphaFoldDB" id="A0A6J2X4J7"/>
<dbReference type="KEGG" id="soy:115874943"/>
<gene>
    <name evidence="11" type="primary">LOC115874943</name>
</gene>
<keyword evidence="8" id="KW-1133">Transmembrane helix</keyword>
<dbReference type="SUPFAM" id="SSF53098">
    <property type="entry name" value="Ribonuclease H-like"/>
    <property type="match status" value="1"/>
</dbReference>
<dbReference type="FunFam" id="3.30.420.10:FF:000031">
    <property type="entry name" value="RNA exonuclease 1"/>
    <property type="match status" value="1"/>
</dbReference>
<evidence type="ECO:0000256" key="2">
    <source>
        <dbReference type="ARBA" id="ARBA00006357"/>
    </source>
</evidence>
<feature type="region of interest" description="Disordered" evidence="7">
    <location>
        <begin position="128"/>
        <end position="205"/>
    </location>
</feature>
<evidence type="ECO:0000313" key="11">
    <source>
        <dbReference type="RefSeq" id="XP_030746111.1"/>
    </source>
</evidence>
<dbReference type="InParanoid" id="A0A6J2X4J7"/>
<evidence type="ECO:0000313" key="10">
    <source>
        <dbReference type="Proteomes" id="UP000504635"/>
    </source>
</evidence>
<dbReference type="InterPro" id="IPR015943">
    <property type="entry name" value="WD40/YVTN_repeat-like_dom_sf"/>
</dbReference>
<dbReference type="Pfam" id="PF00400">
    <property type="entry name" value="WD40"/>
    <property type="match status" value="1"/>
</dbReference>
<evidence type="ECO:0000256" key="8">
    <source>
        <dbReference type="SAM" id="Phobius"/>
    </source>
</evidence>
<dbReference type="OrthoDB" id="206335at2759"/>
<comment type="subcellular location">
    <subcellularLocation>
        <location evidence="1">Nucleus</location>
    </subcellularLocation>
</comment>
<evidence type="ECO:0000256" key="3">
    <source>
        <dbReference type="ARBA" id="ARBA00022722"/>
    </source>
</evidence>
<evidence type="ECO:0000256" key="6">
    <source>
        <dbReference type="ARBA" id="ARBA00023242"/>
    </source>
</evidence>
<dbReference type="InterPro" id="IPR013520">
    <property type="entry name" value="Ribonucl_H"/>
</dbReference>
<feature type="compositionally biased region" description="Basic and acidic residues" evidence="7">
    <location>
        <begin position="39"/>
        <end position="49"/>
    </location>
</feature>
<dbReference type="CDD" id="cd06145">
    <property type="entry name" value="REX1_like"/>
    <property type="match status" value="1"/>
</dbReference>
<comment type="similarity">
    <text evidence="2">Belongs to the REXO1/REXO3 family.</text>
</comment>
<protein>
    <submittedName>
        <fullName evidence="11">Uncharacterized protein LOC115874943 isoform X1</fullName>
    </submittedName>
</protein>
<dbReference type="Gene3D" id="3.30.420.10">
    <property type="entry name" value="Ribonuclease H-like superfamily/Ribonuclease H"/>
    <property type="match status" value="1"/>
</dbReference>
<dbReference type="InterPro" id="IPR012337">
    <property type="entry name" value="RNaseH-like_sf"/>
</dbReference>